<evidence type="ECO:0000313" key="4">
    <source>
        <dbReference type="Proteomes" id="UP000198683"/>
    </source>
</evidence>
<reference evidence="3 4" key="1">
    <citation type="submission" date="2016-10" db="EMBL/GenBank/DDBJ databases">
        <authorList>
            <person name="de Groot N.N."/>
        </authorList>
    </citation>
    <scope>NUCLEOTIDE SEQUENCE [LARGE SCALE GENOMIC DNA]</scope>
    <source>
        <strain evidence="3 4">CGMCC 4.5681</strain>
    </source>
</reference>
<dbReference type="InterPro" id="IPR041413">
    <property type="entry name" value="MLTR_LBD"/>
</dbReference>
<accession>A0A1G9KVU3</accession>
<dbReference type="CDD" id="cd00093">
    <property type="entry name" value="HTH_XRE"/>
    <property type="match status" value="1"/>
</dbReference>
<proteinExistence type="predicted"/>
<dbReference type="InterPro" id="IPR010982">
    <property type="entry name" value="Lambda_DNA-bd_dom_sf"/>
</dbReference>
<evidence type="ECO:0000313" key="3">
    <source>
        <dbReference type="EMBL" id="SDL53643.1"/>
    </source>
</evidence>
<dbReference type="EMBL" id="FNFB01000023">
    <property type="protein sequence ID" value="SDL53643.1"/>
    <property type="molecule type" value="Genomic_DNA"/>
</dbReference>
<dbReference type="GO" id="GO:0003677">
    <property type="term" value="F:DNA binding"/>
    <property type="evidence" value="ECO:0007669"/>
    <property type="project" value="InterPro"/>
</dbReference>
<gene>
    <name evidence="3" type="ORF">SAMN05421874_12377</name>
</gene>
<dbReference type="Gene3D" id="3.30.450.180">
    <property type="match status" value="1"/>
</dbReference>
<feature type="domain" description="HTH cro/C1-type" evidence="2">
    <location>
        <begin position="21"/>
        <end position="93"/>
    </location>
</feature>
<dbReference type="SUPFAM" id="SSF47413">
    <property type="entry name" value="lambda repressor-like DNA-binding domains"/>
    <property type="match status" value="1"/>
</dbReference>
<dbReference type="Proteomes" id="UP000198683">
    <property type="component" value="Unassembled WGS sequence"/>
</dbReference>
<dbReference type="InterPro" id="IPR001387">
    <property type="entry name" value="Cro/C1-type_HTH"/>
</dbReference>
<keyword evidence="4" id="KW-1185">Reference proteome</keyword>
<protein>
    <submittedName>
        <fullName evidence="3">Transcriptional regulator, contains XRE-family HTH domain</fullName>
    </submittedName>
</protein>
<dbReference type="Pfam" id="PF17765">
    <property type="entry name" value="MLTR_LBD"/>
    <property type="match status" value="1"/>
</dbReference>
<dbReference type="PANTHER" id="PTHR35010">
    <property type="entry name" value="BLL4672 PROTEIN-RELATED"/>
    <property type="match status" value="1"/>
</dbReference>
<dbReference type="Gene3D" id="1.10.260.40">
    <property type="entry name" value="lambda repressor-like DNA-binding domains"/>
    <property type="match status" value="1"/>
</dbReference>
<organism evidence="3 4">
    <name type="scientific">Nonomuraea maritima</name>
    <dbReference type="NCBI Taxonomy" id="683260"/>
    <lineage>
        <taxon>Bacteria</taxon>
        <taxon>Bacillati</taxon>
        <taxon>Actinomycetota</taxon>
        <taxon>Actinomycetes</taxon>
        <taxon>Streptosporangiales</taxon>
        <taxon>Streptosporangiaceae</taxon>
        <taxon>Nonomuraea</taxon>
    </lineage>
</organism>
<dbReference type="PANTHER" id="PTHR35010:SF3">
    <property type="entry name" value="BLL4873 PROTEIN"/>
    <property type="match status" value="1"/>
</dbReference>
<dbReference type="Pfam" id="PF13560">
    <property type="entry name" value="HTH_31"/>
    <property type="match status" value="1"/>
</dbReference>
<evidence type="ECO:0000256" key="1">
    <source>
        <dbReference type="SAM" id="MobiDB-lite"/>
    </source>
</evidence>
<sequence length="283" mass="31326">MGAYGVGVSGSRGRRDQLREFLRAKREGLTPAEAGMPSAGRRRTPGLRREEVAVLAGVGVSWYTWLEQGRDIKVSDAVLDAVARALKLDEAERAHLYVLAGLNPPEPAGRPGAPVSEQLRAVLDAWMPNPAHVLDRHYNLVAMNDAAGRVFGFDDDVRNCMVAFFTHPTYRSRFTEWHAFAPDMVADFRASAARYHDDPTFGQIAEDLCTASTDFAELWMRPDVRSRSQGIKAITHPEAGDLTFEYSLLRLPDRADLNVVLHTPHPDTDTKEKVESLVVAHPG</sequence>
<dbReference type="InterPro" id="IPR000014">
    <property type="entry name" value="PAS"/>
</dbReference>
<dbReference type="CDD" id="cd00130">
    <property type="entry name" value="PAS"/>
    <property type="match status" value="1"/>
</dbReference>
<dbReference type="InterPro" id="IPR035965">
    <property type="entry name" value="PAS-like_dom_sf"/>
</dbReference>
<evidence type="ECO:0000259" key="2">
    <source>
        <dbReference type="SMART" id="SM00530"/>
    </source>
</evidence>
<dbReference type="SUPFAM" id="SSF55785">
    <property type="entry name" value="PYP-like sensor domain (PAS domain)"/>
    <property type="match status" value="1"/>
</dbReference>
<dbReference type="SMART" id="SM00530">
    <property type="entry name" value="HTH_XRE"/>
    <property type="match status" value="1"/>
</dbReference>
<feature type="region of interest" description="Disordered" evidence="1">
    <location>
        <begin position="24"/>
        <end position="45"/>
    </location>
</feature>
<dbReference type="AlphaFoldDB" id="A0A1G9KVU3"/>
<name>A0A1G9KVU3_9ACTN</name>